<evidence type="ECO:0000259" key="2">
    <source>
        <dbReference type="Pfam" id="PF00501"/>
    </source>
</evidence>
<dbReference type="InterPro" id="IPR045851">
    <property type="entry name" value="AMP-bd_C_sf"/>
</dbReference>
<gene>
    <name evidence="4" type="ORF">RM52_13445</name>
</gene>
<dbReference type="InterPro" id="IPR025110">
    <property type="entry name" value="AMP-bd_C"/>
</dbReference>
<keyword evidence="1" id="KW-0472">Membrane</keyword>
<evidence type="ECO:0000313" key="4">
    <source>
        <dbReference type="EMBL" id="KIC56132.1"/>
    </source>
</evidence>
<proteinExistence type="predicted"/>
<dbReference type="PANTHER" id="PTHR43767">
    <property type="entry name" value="LONG-CHAIN-FATTY-ACID--COA LIGASE"/>
    <property type="match status" value="1"/>
</dbReference>
<keyword evidence="4" id="KW-0436">Ligase</keyword>
<dbReference type="EC" id="6.2.1.3" evidence="4"/>
<protein>
    <submittedName>
        <fullName evidence="4">Long-chain fatty acid--CoA ligase</fullName>
        <ecNumber evidence="4">6.2.1.3</ecNumber>
    </submittedName>
</protein>
<dbReference type="Pfam" id="PF13193">
    <property type="entry name" value="AMP-binding_C"/>
    <property type="match status" value="1"/>
</dbReference>
<accession>A0A0B4CI40</accession>
<dbReference type="PANTHER" id="PTHR43767:SF1">
    <property type="entry name" value="NONRIBOSOMAL PEPTIDE SYNTHASE PES1 (EUROFUNG)-RELATED"/>
    <property type="match status" value="1"/>
</dbReference>
<dbReference type="InterPro" id="IPR020845">
    <property type="entry name" value="AMP-binding_CS"/>
</dbReference>
<comment type="caution">
    <text evidence="4">The sequence shown here is derived from an EMBL/GenBank/DDBJ whole genome shotgun (WGS) entry which is preliminary data.</text>
</comment>
<dbReference type="PROSITE" id="PS00455">
    <property type="entry name" value="AMP_BINDING"/>
    <property type="match status" value="1"/>
</dbReference>
<dbReference type="Gene3D" id="3.30.300.30">
    <property type="match status" value="1"/>
</dbReference>
<name>A0A0B4CI40_9MICO</name>
<dbReference type="Pfam" id="PF00501">
    <property type="entry name" value="AMP-binding"/>
    <property type="match status" value="1"/>
</dbReference>
<evidence type="ECO:0000259" key="3">
    <source>
        <dbReference type="Pfam" id="PF13193"/>
    </source>
</evidence>
<keyword evidence="1" id="KW-0812">Transmembrane</keyword>
<dbReference type="InterPro" id="IPR042099">
    <property type="entry name" value="ANL_N_sf"/>
</dbReference>
<dbReference type="Proteomes" id="UP000031202">
    <property type="component" value="Unassembled WGS sequence"/>
</dbReference>
<feature type="domain" description="AMP-dependent synthetase/ligase" evidence="2">
    <location>
        <begin position="41"/>
        <end position="430"/>
    </location>
</feature>
<dbReference type="SUPFAM" id="SSF56801">
    <property type="entry name" value="Acetyl-CoA synthetase-like"/>
    <property type="match status" value="1"/>
</dbReference>
<evidence type="ECO:0000256" key="1">
    <source>
        <dbReference type="SAM" id="Phobius"/>
    </source>
</evidence>
<keyword evidence="1" id="KW-1133">Transmembrane helix</keyword>
<reference evidence="4 5" key="1">
    <citation type="submission" date="2014-12" db="EMBL/GenBank/DDBJ databases">
        <title>Genome sequencing of Microbacterium hominis TPW29.</title>
        <authorList>
            <person name="Tan P.W."/>
            <person name="Chan K.-G."/>
        </authorList>
    </citation>
    <scope>NUCLEOTIDE SEQUENCE [LARGE SCALE GENOMIC DNA]</scope>
    <source>
        <strain evidence="4 5">TPW29</strain>
    </source>
</reference>
<dbReference type="InterPro" id="IPR050237">
    <property type="entry name" value="ATP-dep_AMP-bd_enzyme"/>
</dbReference>
<organism evidence="4 5">
    <name type="scientific">Microbacterium hominis</name>
    <dbReference type="NCBI Taxonomy" id="162426"/>
    <lineage>
        <taxon>Bacteria</taxon>
        <taxon>Bacillati</taxon>
        <taxon>Actinomycetota</taxon>
        <taxon>Actinomycetes</taxon>
        <taxon>Micrococcales</taxon>
        <taxon>Microbacteriaceae</taxon>
        <taxon>Microbacterium</taxon>
    </lineage>
</organism>
<dbReference type="Gene3D" id="3.40.50.12780">
    <property type="entry name" value="N-terminal domain of ligase-like"/>
    <property type="match status" value="1"/>
</dbReference>
<feature type="domain" description="AMP-binding enzyme C-terminal" evidence="3">
    <location>
        <begin position="480"/>
        <end position="556"/>
    </location>
</feature>
<dbReference type="AlphaFoldDB" id="A0A0B4CI40"/>
<evidence type="ECO:0000313" key="5">
    <source>
        <dbReference type="Proteomes" id="UP000031202"/>
    </source>
</evidence>
<dbReference type="CDD" id="cd05936">
    <property type="entry name" value="FC-FACS_FadD_like"/>
    <property type="match status" value="1"/>
</dbReference>
<dbReference type="EMBL" id="JWSZ01000020">
    <property type="protein sequence ID" value="KIC56132.1"/>
    <property type="molecule type" value="Genomic_DNA"/>
</dbReference>
<dbReference type="GO" id="GO:0004467">
    <property type="term" value="F:long-chain fatty acid-CoA ligase activity"/>
    <property type="evidence" value="ECO:0007669"/>
    <property type="project" value="UniProtKB-EC"/>
</dbReference>
<sequence length="575" mass="61757">MARVSAAAPYDPPRPWIASYAAGVPDDLEPVTGSLLDIVTASARDYPDAPALQFFGRTTSYRDLVEAIDRVAAGLRERGVGKGDTVAIVLPNCPQHIIAFYAILRLGAIAVEHNPLYTPRELRKQFEDHGARTAIVWSKVAATVQAFPADLAVTTLVSVDITTAMPLSLRLALRLPVAKARQSRDALTTRVSQAVPWEHLARSEALAASFPGPVTDDVAIIQYTSGTTGTPKGAVLTHRNLLANARQAQAWVPSIQRGKGCVVYAVLPMFHAYGLTLCLTFAMSMGARLVLFPRFEPAMVLEVTKKHPATFLPLVPPIADRLLAAARAEGVSLAGTEVAISGAMALPHDLVVPFEQATGGYLVEGYGLSECSPVLMANPVADNRKAGTVGLPLPGTECRVVDPDDPTVDMPSGVRGELIVRGPQVFQGYYGKPEATEEVFVDGWFRTGDIVQIDDEGFVRIVDRIKELIITGGFNVAPTEVENALRQHPRVVDAAVVGLPSEHSGEEVVAAVVLDGSGADVDTDSIRDYARSILTPYKVPRRIFIVDELPTSLIGKVLRRQVRESLLELTHPGGD</sequence>
<feature type="transmembrane region" description="Helical" evidence="1">
    <location>
        <begin position="270"/>
        <end position="291"/>
    </location>
</feature>
<dbReference type="InterPro" id="IPR000873">
    <property type="entry name" value="AMP-dep_synth/lig_dom"/>
</dbReference>
<dbReference type="NCBIfam" id="NF004114">
    <property type="entry name" value="PRK05605.1"/>
    <property type="match status" value="1"/>
</dbReference>